<evidence type="ECO:0000256" key="1">
    <source>
        <dbReference type="ARBA" id="ARBA00003788"/>
    </source>
</evidence>
<evidence type="ECO:0000256" key="2">
    <source>
        <dbReference type="ARBA" id="ARBA00023002"/>
    </source>
</evidence>
<comment type="function">
    <text evidence="1 4">The glycine cleavage system catalyzes the degradation of glycine. The P protein binds the alpha-amino group of glycine through its pyridoxal phosphate cofactor; CO(2) is released and the remaining methylamine moiety is then transferred to the lipoamide cofactor of the H protein.</text>
</comment>
<accession>A0ABN0NVG8</accession>
<sequence length="456" mass="50840">MRKKIAIKFYKANRFKITRNMNFKFFPHTQEETQEMLNKIGVNSIQDLFAGIPEALRFKGEYDIPEAMSEIEIRNFFNKLANQNKLMTCFAGAGVYDHYAPSAIPQIVSRSEYLTSYTPYQAEISQGTLHYIFEFQSIIAELTNMDVANASLYDGSTATAEAMMVAAAISSKKKTVLYSKTLNPKIIDVLKTYAHFNGVNLVAIEEEEGITSKKDLETKMADGTVAGVIVQQPNYYGITEDFTGFADICHKNKALFIVNSVAADLSLLKTPGEWGADFAVGDVQSLGLPMAFGGPYAGYMSCTQKMMRKMPGRIVGQTKDSRGQRVFVLTLQAREQHIRRQKATSNICSNQSLMALYVTIYSAMMGKQGLKEATKMSFDGAHYLCEKMVATGKAKLAYSQPFFNEFLINIENRDTFYDKAIEKGILPGVKVGKNGLLIAVTEKRTKEEMEALIALL</sequence>
<gene>
    <name evidence="4" type="primary">gcvPA</name>
    <name evidence="6" type="ORF">HMPREF0653_00043</name>
</gene>
<reference evidence="6 7" key="1">
    <citation type="submission" date="2013-06" db="EMBL/GenBank/DDBJ databases">
        <authorList>
            <person name="Weinstock G."/>
            <person name="Sodergren E."/>
            <person name="Lobos E.A."/>
            <person name="Fulton L."/>
            <person name="Fulton R."/>
            <person name="Courtney L."/>
            <person name="Fronick C."/>
            <person name="O'Laughlin M."/>
            <person name="Godfrey J."/>
            <person name="Wilson R.M."/>
            <person name="Miner T."/>
            <person name="Farmer C."/>
            <person name="Delehaunty K."/>
            <person name="Cordes M."/>
            <person name="Minx P."/>
            <person name="Tomlinson C."/>
            <person name="Chen J."/>
            <person name="Wollam A."/>
            <person name="Pepin K.H."/>
            <person name="Bhonagiri V."/>
            <person name="Zhang X."/>
            <person name="Warren W."/>
            <person name="Mitreva M."/>
            <person name="Mardis E.R."/>
            <person name="Wilson R.K."/>
        </authorList>
    </citation>
    <scope>NUCLEOTIDE SEQUENCE [LARGE SCALE GENOMIC DNA]</scope>
    <source>
        <strain evidence="6 7">ATCC 29426</strain>
    </source>
</reference>
<feature type="domain" description="Glycine cleavage system P-protein N-terminal" evidence="5">
    <location>
        <begin position="25"/>
        <end position="456"/>
    </location>
</feature>
<dbReference type="EC" id="1.4.4.2" evidence="4"/>
<dbReference type="Gene3D" id="3.40.640.10">
    <property type="entry name" value="Type I PLP-dependent aspartate aminotransferase-like (Major domain)"/>
    <property type="match status" value="1"/>
</dbReference>
<dbReference type="HAMAP" id="MF_00712">
    <property type="entry name" value="GcvPA"/>
    <property type="match status" value="1"/>
</dbReference>
<dbReference type="Gene3D" id="3.90.1150.10">
    <property type="entry name" value="Aspartate Aminotransferase, domain 1"/>
    <property type="match status" value="1"/>
</dbReference>
<dbReference type="InterPro" id="IPR049315">
    <property type="entry name" value="GDC-P_N"/>
</dbReference>
<comment type="subunit">
    <text evidence="4">The glycine cleavage system is composed of four proteins: P, T, L and H. In this organism, the P 'protein' is a heterodimer of two subunits.</text>
</comment>
<dbReference type="PANTHER" id="PTHR42806:SF1">
    <property type="entry name" value="GLYCINE DEHYDROGENASE (DECARBOXYLATING)"/>
    <property type="match status" value="1"/>
</dbReference>
<dbReference type="Proteomes" id="UP000016660">
    <property type="component" value="Unassembled WGS sequence"/>
</dbReference>
<evidence type="ECO:0000313" key="7">
    <source>
        <dbReference type="Proteomes" id="UP000016660"/>
    </source>
</evidence>
<dbReference type="InterPro" id="IPR015424">
    <property type="entry name" value="PyrdxlP-dep_Trfase"/>
</dbReference>
<keyword evidence="7" id="KW-1185">Reference proteome</keyword>
<name>A0ABN0NVG8_9BACT</name>
<dbReference type="PANTHER" id="PTHR42806">
    <property type="entry name" value="GLYCINE CLEAVAGE SYSTEM P-PROTEIN"/>
    <property type="match status" value="1"/>
</dbReference>
<dbReference type="SUPFAM" id="SSF53383">
    <property type="entry name" value="PLP-dependent transferases"/>
    <property type="match status" value="1"/>
</dbReference>
<evidence type="ECO:0000256" key="4">
    <source>
        <dbReference type="HAMAP-Rule" id="MF_00712"/>
    </source>
</evidence>
<dbReference type="PIRSF" id="PIRSF006815">
    <property type="entry name" value="GcvPA"/>
    <property type="match status" value="1"/>
</dbReference>
<dbReference type="CDD" id="cd00613">
    <property type="entry name" value="GDC-P"/>
    <property type="match status" value="1"/>
</dbReference>
<protein>
    <recommendedName>
        <fullName evidence="4">Probable glycine dehydrogenase (decarboxylating) subunit 1</fullName>
        <ecNumber evidence="4">1.4.4.2</ecNumber>
    </recommendedName>
    <alternativeName>
        <fullName evidence="4">Glycine cleavage system P-protein subunit 1</fullName>
    </alternativeName>
    <alternativeName>
        <fullName evidence="4">Glycine decarboxylase subunit 1</fullName>
    </alternativeName>
    <alternativeName>
        <fullName evidence="4">Glycine dehydrogenase (aminomethyl-transferring) subunit 1</fullName>
    </alternativeName>
</protein>
<evidence type="ECO:0000256" key="3">
    <source>
        <dbReference type="ARBA" id="ARBA00049026"/>
    </source>
</evidence>
<comment type="caution">
    <text evidence="6">The sequence shown here is derived from an EMBL/GenBank/DDBJ whole genome shotgun (WGS) entry which is preliminary data.</text>
</comment>
<dbReference type="InterPro" id="IPR020581">
    <property type="entry name" value="GDC_P"/>
</dbReference>
<dbReference type="EMBL" id="AWUY01000005">
    <property type="protein sequence ID" value="ERJ81143.1"/>
    <property type="molecule type" value="Genomic_DNA"/>
</dbReference>
<comment type="catalytic activity">
    <reaction evidence="3 4">
        <text>N(6)-[(R)-lipoyl]-L-lysyl-[glycine-cleavage complex H protein] + glycine + H(+) = N(6)-[(R)-S(8)-aminomethyldihydrolipoyl]-L-lysyl-[glycine-cleavage complex H protein] + CO2</text>
        <dbReference type="Rhea" id="RHEA:24304"/>
        <dbReference type="Rhea" id="RHEA-COMP:10494"/>
        <dbReference type="Rhea" id="RHEA-COMP:10495"/>
        <dbReference type="ChEBI" id="CHEBI:15378"/>
        <dbReference type="ChEBI" id="CHEBI:16526"/>
        <dbReference type="ChEBI" id="CHEBI:57305"/>
        <dbReference type="ChEBI" id="CHEBI:83099"/>
        <dbReference type="ChEBI" id="CHEBI:83143"/>
        <dbReference type="EC" id="1.4.4.2"/>
    </reaction>
</comment>
<organism evidence="6 7">
    <name type="scientific">Prevotella disiens JCM 6334 = ATCC 29426</name>
    <dbReference type="NCBI Taxonomy" id="1235811"/>
    <lineage>
        <taxon>Bacteria</taxon>
        <taxon>Pseudomonadati</taxon>
        <taxon>Bacteroidota</taxon>
        <taxon>Bacteroidia</taxon>
        <taxon>Bacteroidales</taxon>
        <taxon>Prevotellaceae</taxon>
        <taxon>Prevotella</taxon>
    </lineage>
</organism>
<dbReference type="Pfam" id="PF02347">
    <property type="entry name" value="GDC-P"/>
    <property type="match status" value="1"/>
</dbReference>
<dbReference type="InterPro" id="IPR015422">
    <property type="entry name" value="PyrdxlP-dep_Trfase_small"/>
</dbReference>
<evidence type="ECO:0000313" key="6">
    <source>
        <dbReference type="EMBL" id="ERJ81143.1"/>
    </source>
</evidence>
<proteinExistence type="inferred from homology"/>
<evidence type="ECO:0000259" key="5">
    <source>
        <dbReference type="Pfam" id="PF02347"/>
    </source>
</evidence>
<comment type="similarity">
    <text evidence="4">Belongs to the GcvP family. N-terminal subunit subfamily.</text>
</comment>
<dbReference type="NCBIfam" id="NF001696">
    <property type="entry name" value="PRK00451.1"/>
    <property type="match status" value="1"/>
</dbReference>
<dbReference type="InterPro" id="IPR015421">
    <property type="entry name" value="PyrdxlP-dep_Trfase_major"/>
</dbReference>
<dbReference type="InterPro" id="IPR023010">
    <property type="entry name" value="GcvPA"/>
</dbReference>
<keyword evidence="2 4" id="KW-0560">Oxidoreductase</keyword>